<dbReference type="Proteomes" id="UP000799755">
    <property type="component" value="Unassembled WGS sequence"/>
</dbReference>
<keyword evidence="2" id="KW-1185">Reference proteome</keyword>
<accession>A0ACB6R7G2</accession>
<reference evidence="1" key="1">
    <citation type="journal article" date="2020" name="Stud. Mycol.">
        <title>101 Dothideomycetes genomes: a test case for predicting lifestyles and emergence of pathogens.</title>
        <authorList>
            <person name="Haridas S."/>
            <person name="Albert R."/>
            <person name="Binder M."/>
            <person name="Bloem J."/>
            <person name="Labutti K."/>
            <person name="Salamov A."/>
            <person name="Andreopoulos B."/>
            <person name="Baker S."/>
            <person name="Barry K."/>
            <person name="Bills G."/>
            <person name="Bluhm B."/>
            <person name="Cannon C."/>
            <person name="Castanera R."/>
            <person name="Culley D."/>
            <person name="Daum C."/>
            <person name="Ezra D."/>
            <person name="Gonzalez J."/>
            <person name="Henrissat B."/>
            <person name="Kuo A."/>
            <person name="Liang C."/>
            <person name="Lipzen A."/>
            <person name="Lutzoni F."/>
            <person name="Magnuson J."/>
            <person name="Mondo S."/>
            <person name="Nolan M."/>
            <person name="Ohm R."/>
            <person name="Pangilinan J."/>
            <person name="Park H.-J."/>
            <person name="Ramirez L."/>
            <person name="Alfaro M."/>
            <person name="Sun H."/>
            <person name="Tritt A."/>
            <person name="Yoshinaga Y."/>
            <person name="Zwiers L.-H."/>
            <person name="Turgeon B."/>
            <person name="Goodwin S."/>
            <person name="Spatafora J."/>
            <person name="Crous P."/>
            <person name="Grigoriev I."/>
        </authorList>
    </citation>
    <scope>NUCLEOTIDE SEQUENCE</scope>
    <source>
        <strain evidence="1">ATCC 200398</strain>
    </source>
</reference>
<name>A0ACB6R7G2_9PLEO</name>
<comment type="caution">
    <text evidence="1">The sequence shown here is derived from an EMBL/GenBank/DDBJ whole genome shotgun (WGS) entry which is preliminary data.</text>
</comment>
<proteinExistence type="predicted"/>
<organism evidence="1 2">
    <name type="scientific">Lindgomyces ingoldianus</name>
    <dbReference type="NCBI Taxonomy" id="673940"/>
    <lineage>
        <taxon>Eukaryota</taxon>
        <taxon>Fungi</taxon>
        <taxon>Dikarya</taxon>
        <taxon>Ascomycota</taxon>
        <taxon>Pezizomycotina</taxon>
        <taxon>Dothideomycetes</taxon>
        <taxon>Pleosporomycetidae</taxon>
        <taxon>Pleosporales</taxon>
        <taxon>Lindgomycetaceae</taxon>
        <taxon>Lindgomyces</taxon>
    </lineage>
</organism>
<sequence length="165" mass="18453">MFAVLPHGSRMNLTIAALQYTVKPQNYSVTVLCAFVILKVETIWQEYLNSENGILLTLYPNHILRNMMQMPIYSLSCACSTLATSLFNLFPPLYFALAFPIGLNLAQGVFENRITTVPVEIVYLSSRADFAGSVILSVTAEHGWIRIDSARTDFRSGSDTILWIP</sequence>
<evidence type="ECO:0000313" key="1">
    <source>
        <dbReference type="EMBL" id="KAF2475213.1"/>
    </source>
</evidence>
<dbReference type="EMBL" id="MU003496">
    <property type="protein sequence ID" value="KAF2475213.1"/>
    <property type="molecule type" value="Genomic_DNA"/>
</dbReference>
<protein>
    <submittedName>
        <fullName evidence="1">Uncharacterized protein</fullName>
    </submittedName>
</protein>
<evidence type="ECO:0000313" key="2">
    <source>
        <dbReference type="Proteomes" id="UP000799755"/>
    </source>
</evidence>
<gene>
    <name evidence="1" type="ORF">BDR25DRAFT_350618</name>
</gene>